<evidence type="ECO:0000313" key="1">
    <source>
        <dbReference type="EMBL" id="TJZ99548.1"/>
    </source>
</evidence>
<sequence>MAALAAALTACGIRPTSVPVDAGAAPSRVSCEAPQATASPTTGRTAIQVYLVCSAQVSAVRRLVPDGVAQSRLATARLLLAELQSRAGTEETAAGFISDVPGDLDVSGPRKGDPADALRLSVEKDELPSFALAQIVCTFAGTAAGSTDRTVVLGFSGTAAARRFSCTSDLRTLPDAAQTAGTAVK</sequence>
<reference evidence="1 2" key="1">
    <citation type="submission" date="2019-04" db="EMBL/GenBank/DDBJ databases">
        <title>Streptomyces oryziradicis sp. nov., a novel actinomycete isolated from rhizosphere soil of rice (Oryza sativa L.).</title>
        <authorList>
            <person name="Li C."/>
        </authorList>
    </citation>
    <scope>NUCLEOTIDE SEQUENCE [LARGE SCALE GENOMIC DNA]</scope>
    <source>
        <strain evidence="1 2">NEAU-C40</strain>
    </source>
</reference>
<organism evidence="1 2">
    <name type="scientific">Actinacidiphila oryziradicis</name>
    <dbReference type="NCBI Taxonomy" id="2571141"/>
    <lineage>
        <taxon>Bacteria</taxon>
        <taxon>Bacillati</taxon>
        <taxon>Actinomycetota</taxon>
        <taxon>Actinomycetes</taxon>
        <taxon>Kitasatosporales</taxon>
        <taxon>Streptomycetaceae</taxon>
        <taxon>Actinacidiphila</taxon>
    </lineage>
</organism>
<evidence type="ECO:0000313" key="2">
    <source>
        <dbReference type="Proteomes" id="UP000305778"/>
    </source>
</evidence>
<comment type="caution">
    <text evidence="1">The sequence shown here is derived from an EMBL/GenBank/DDBJ whole genome shotgun (WGS) entry which is preliminary data.</text>
</comment>
<gene>
    <name evidence="1" type="ORF">FCI23_45430</name>
</gene>
<name>A0A4V5MXF2_9ACTN</name>
<dbReference type="AlphaFoldDB" id="A0A4V5MXF2"/>
<keyword evidence="2" id="KW-1185">Reference proteome</keyword>
<dbReference type="OrthoDB" id="4331879at2"/>
<dbReference type="EMBL" id="SUMC01000103">
    <property type="protein sequence ID" value="TJZ99548.1"/>
    <property type="molecule type" value="Genomic_DNA"/>
</dbReference>
<accession>A0A4V5MXF2</accession>
<dbReference type="Proteomes" id="UP000305778">
    <property type="component" value="Unassembled WGS sequence"/>
</dbReference>
<proteinExistence type="predicted"/>
<protein>
    <recommendedName>
        <fullName evidence="3">GerMN domain-containing protein</fullName>
    </recommendedName>
</protein>
<evidence type="ECO:0008006" key="3">
    <source>
        <dbReference type="Google" id="ProtNLM"/>
    </source>
</evidence>